<evidence type="ECO:0008006" key="4">
    <source>
        <dbReference type="Google" id="ProtNLM"/>
    </source>
</evidence>
<keyword evidence="3" id="KW-1185">Reference proteome</keyword>
<feature type="transmembrane region" description="Helical" evidence="1">
    <location>
        <begin position="85"/>
        <end position="106"/>
    </location>
</feature>
<evidence type="ECO:0000313" key="3">
    <source>
        <dbReference type="Proteomes" id="UP000269692"/>
    </source>
</evidence>
<evidence type="ECO:0000313" key="2">
    <source>
        <dbReference type="EMBL" id="RLP79049.1"/>
    </source>
</evidence>
<keyword evidence="1" id="KW-1133">Transmembrane helix</keyword>
<organism evidence="2 3">
    <name type="scientific">Xanthobacter tagetidis</name>
    <dbReference type="NCBI Taxonomy" id="60216"/>
    <lineage>
        <taxon>Bacteria</taxon>
        <taxon>Pseudomonadati</taxon>
        <taxon>Pseudomonadota</taxon>
        <taxon>Alphaproteobacteria</taxon>
        <taxon>Hyphomicrobiales</taxon>
        <taxon>Xanthobacteraceae</taxon>
        <taxon>Xanthobacter</taxon>
    </lineage>
</organism>
<dbReference type="EMBL" id="RCTF01000006">
    <property type="protein sequence ID" value="RLP79049.1"/>
    <property type="molecule type" value="Genomic_DNA"/>
</dbReference>
<dbReference type="RefSeq" id="WP_121623065.1">
    <property type="nucleotide sequence ID" value="NZ_JACIIW010000002.1"/>
</dbReference>
<name>A0A3L7AF78_9HYPH</name>
<accession>A0A3L7AF78</accession>
<comment type="caution">
    <text evidence="2">The sequence shown here is derived from an EMBL/GenBank/DDBJ whole genome shotgun (WGS) entry which is preliminary data.</text>
</comment>
<evidence type="ECO:0000256" key="1">
    <source>
        <dbReference type="SAM" id="Phobius"/>
    </source>
</evidence>
<proteinExistence type="predicted"/>
<dbReference type="Proteomes" id="UP000269692">
    <property type="component" value="Unassembled WGS sequence"/>
</dbReference>
<keyword evidence="1" id="KW-0472">Membrane</keyword>
<reference evidence="2 3" key="1">
    <citation type="submission" date="2018-10" db="EMBL/GenBank/DDBJ databases">
        <title>Xanthobacter tagetidis genome sequencing and assembly.</title>
        <authorList>
            <person name="Maclea K.S."/>
            <person name="Goen A.E."/>
            <person name="Fatima S.A."/>
        </authorList>
    </citation>
    <scope>NUCLEOTIDE SEQUENCE [LARGE SCALE GENOMIC DNA]</scope>
    <source>
        <strain evidence="2 3">ATCC 700314</strain>
    </source>
</reference>
<dbReference type="AlphaFoldDB" id="A0A3L7AF78"/>
<protein>
    <recommendedName>
        <fullName evidence="4">DUF883 family protein</fullName>
    </recommendedName>
</protein>
<keyword evidence="1" id="KW-0812">Transmembrane</keyword>
<gene>
    <name evidence="2" type="ORF">D9R14_09405</name>
</gene>
<sequence>MGARDPVVARLAALKGELESVGAELARRAVDVEARARSGARRAAEDAYEAVRPTAEDALKDARRVASDFAGFAEDAEAKARAAVVAHPLALVAGCLLAGFVLGKVWRRR</sequence>